<dbReference type="WBParaSite" id="scf7180000416246.g182">
    <property type="protein sequence ID" value="scf7180000416246.g182"/>
    <property type="gene ID" value="scf7180000416246.g182"/>
</dbReference>
<dbReference type="AlphaFoldDB" id="A0A915NFE4"/>
<evidence type="ECO:0000256" key="1">
    <source>
        <dbReference type="SAM" id="MobiDB-lite"/>
    </source>
</evidence>
<evidence type="ECO:0000313" key="2">
    <source>
        <dbReference type="Proteomes" id="UP000887560"/>
    </source>
</evidence>
<feature type="compositionally biased region" description="Polar residues" evidence="1">
    <location>
        <begin position="21"/>
        <end position="49"/>
    </location>
</feature>
<dbReference type="Proteomes" id="UP000887560">
    <property type="component" value="Unplaced"/>
</dbReference>
<feature type="region of interest" description="Disordered" evidence="1">
    <location>
        <begin position="15"/>
        <end position="49"/>
    </location>
</feature>
<accession>A0A915NFE4</accession>
<sequence>MIRKISNIVVGRFGNLPEDACSQSTKDGLMPGTTTQNDSGNSNNEPICE</sequence>
<organism evidence="2 3">
    <name type="scientific">Meloidogyne floridensis</name>
    <dbReference type="NCBI Taxonomy" id="298350"/>
    <lineage>
        <taxon>Eukaryota</taxon>
        <taxon>Metazoa</taxon>
        <taxon>Ecdysozoa</taxon>
        <taxon>Nematoda</taxon>
        <taxon>Chromadorea</taxon>
        <taxon>Rhabditida</taxon>
        <taxon>Tylenchina</taxon>
        <taxon>Tylenchomorpha</taxon>
        <taxon>Tylenchoidea</taxon>
        <taxon>Meloidogynidae</taxon>
        <taxon>Meloidogyninae</taxon>
        <taxon>Meloidogyne</taxon>
    </lineage>
</organism>
<protein>
    <submittedName>
        <fullName evidence="3">Uncharacterized protein</fullName>
    </submittedName>
</protein>
<proteinExistence type="predicted"/>
<reference evidence="3" key="1">
    <citation type="submission" date="2022-11" db="UniProtKB">
        <authorList>
            <consortium name="WormBaseParasite"/>
        </authorList>
    </citation>
    <scope>IDENTIFICATION</scope>
</reference>
<keyword evidence="2" id="KW-1185">Reference proteome</keyword>
<evidence type="ECO:0000313" key="3">
    <source>
        <dbReference type="WBParaSite" id="scf7180000416246.g182"/>
    </source>
</evidence>
<name>A0A915NFE4_9BILA</name>